<feature type="binding site" evidence="4 6">
    <location>
        <position position="308"/>
    </location>
    <ligand>
        <name>substrate</name>
    </ligand>
</feature>
<comment type="function">
    <text evidence="4">Catalyzes the interconversion of L-alanine and D-alanine. May also act on other amino acids.</text>
</comment>
<accession>A0A1T4YTV8</accession>
<evidence type="ECO:0000256" key="1">
    <source>
        <dbReference type="ARBA" id="ARBA00001933"/>
    </source>
</evidence>
<dbReference type="Proteomes" id="UP000191040">
    <property type="component" value="Chromosome I"/>
</dbReference>
<sequence length="369" mass="38656">MSANAELVVDLDQYRSNLAALRAHAPGALQMAVVKANAYGHGMVPVARAARQAPVDWLGVATPAEALELRAAGDRGPLLCWLAVPGAPFAELIAADVEVTASGVDQLEAIAAAGDRPRVQVKVDTGLSRNGAFGPQWDDLVAAAARLQSAGRIEVTGVWSHFASADEPDHPANDQQEAVFRAAVDQLAAAGVDPALRHLANSAAAVTRPSSHFDLVRLGIASYGIAPDPAVPVPDVRPILTARTVLANVKRVPAGSSVSYGWRWSADRETTLGLVPVGYGEGIHRTASNRAEVGFAGGRAPVRGTICMDQLVVDLGDRPARIGDPVTVFGPGDDGEPTAQDWADAAGTIAYEIVTRLAGRWSRTYRGER</sequence>
<dbReference type="NCBIfam" id="TIGR00492">
    <property type="entry name" value="alr"/>
    <property type="match status" value="1"/>
</dbReference>
<dbReference type="PANTHER" id="PTHR30511:SF0">
    <property type="entry name" value="ALANINE RACEMASE, CATABOLIC-RELATED"/>
    <property type="match status" value="1"/>
</dbReference>
<dbReference type="Pfam" id="PF00842">
    <property type="entry name" value="Ala_racemase_C"/>
    <property type="match status" value="1"/>
</dbReference>
<dbReference type="GO" id="GO:0009252">
    <property type="term" value="P:peptidoglycan biosynthetic process"/>
    <property type="evidence" value="ECO:0007669"/>
    <property type="project" value="TreeGrafter"/>
</dbReference>
<feature type="active site" description="Proton acceptor; specific for D-alanine" evidence="4">
    <location>
        <position position="35"/>
    </location>
</feature>
<dbReference type="InterPro" id="IPR011079">
    <property type="entry name" value="Ala_racemase_C"/>
</dbReference>
<feature type="domain" description="Alanine racemase C-terminal" evidence="7">
    <location>
        <begin position="239"/>
        <end position="366"/>
    </location>
</feature>
<dbReference type="FunFam" id="3.20.20.10:FF:000002">
    <property type="entry name" value="Alanine racemase"/>
    <property type="match status" value="1"/>
</dbReference>
<dbReference type="GO" id="GO:0030170">
    <property type="term" value="F:pyridoxal phosphate binding"/>
    <property type="evidence" value="ECO:0007669"/>
    <property type="project" value="UniProtKB-UniRule"/>
</dbReference>
<dbReference type="HAMAP" id="MF_01201">
    <property type="entry name" value="Ala_racemase"/>
    <property type="match status" value="1"/>
</dbReference>
<dbReference type="PRINTS" id="PR00992">
    <property type="entry name" value="ALARACEMASE"/>
</dbReference>
<comment type="cofactor">
    <cofactor evidence="1 4 5">
        <name>pyridoxal 5'-phosphate</name>
        <dbReference type="ChEBI" id="CHEBI:597326"/>
    </cofactor>
</comment>
<dbReference type="InterPro" id="IPR029066">
    <property type="entry name" value="PLP-binding_barrel"/>
</dbReference>
<evidence type="ECO:0000313" key="9">
    <source>
        <dbReference type="Proteomes" id="UP000191040"/>
    </source>
</evidence>
<feature type="modified residue" description="N6-(pyridoxal phosphate)lysine" evidence="4 5">
    <location>
        <position position="35"/>
    </location>
</feature>
<keyword evidence="9" id="KW-1185">Reference proteome</keyword>
<dbReference type="GO" id="GO:0030632">
    <property type="term" value="P:D-alanine biosynthetic process"/>
    <property type="evidence" value="ECO:0007669"/>
    <property type="project" value="UniProtKB-UniRule"/>
</dbReference>
<dbReference type="UniPathway" id="UPA00042">
    <property type="reaction ID" value="UER00497"/>
</dbReference>
<evidence type="ECO:0000313" key="8">
    <source>
        <dbReference type="EMBL" id="SKB05192.1"/>
    </source>
</evidence>
<dbReference type="EMBL" id="LT796768">
    <property type="protein sequence ID" value="SKB05192.1"/>
    <property type="molecule type" value="Genomic_DNA"/>
</dbReference>
<evidence type="ECO:0000256" key="6">
    <source>
        <dbReference type="PIRSR" id="PIRSR600821-52"/>
    </source>
</evidence>
<dbReference type="InterPro" id="IPR009006">
    <property type="entry name" value="Ala_racemase/Decarboxylase_C"/>
</dbReference>
<dbReference type="STRING" id="1736691.SAMN06295964_0863"/>
<dbReference type="SMART" id="SM01005">
    <property type="entry name" value="Ala_racemase_C"/>
    <property type="match status" value="1"/>
</dbReference>
<dbReference type="GO" id="GO:0008784">
    <property type="term" value="F:alanine racemase activity"/>
    <property type="evidence" value="ECO:0007669"/>
    <property type="project" value="UniProtKB-UniRule"/>
</dbReference>
<dbReference type="RefSeq" id="WP_078699005.1">
    <property type="nucleotide sequence ID" value="NZ_LT796768.1"/>
</dbReference>
<organism evidence="8 9">
    <name type="scientific">Aeromicrobium choanae</name>
    <dbReference type="NCBI Taxonomy" id="1736691"/>
    <lineage>
        <taxon>Bacteria</taxon>
        <taxon>Bacillati</taxon>
        <taxon>Actinomycetota</taxon>
        <taxon>Actinomycetes</taxon>
        <taxon>Propionibacteriales</taxon>
        <taxon>Nocardioidaceae</taxon>
        <taxon>Aeromicrobium</taxon>
    </lineage>
</organism>
<evidence type="ECO:0000256" key="2">
    <source>
        <dbReference type="ARBA" id="ARBA00022898"/>
    </source>
</evidence>
<keyword evidence="3 4" id="KW-0413">Isomerase</keyword>
<dbReference type="InterPro" id="IPR001608">
    <property type="entry name" value="Ala_racemase_N"/>
</dbReference>
<dbReference type="InterPro" id="IPR020622">
    <property type="entry name" value="Ala_racemase_pyridoxalP-BS"/>
</dbReference>
<evidence type="ECO:0000256" key="3">
    <source>
        <dbReference type="ARBA" id="ARBA00023235"/>
    </source>
</evidence>
<dbReference type="CDD" id="cd00430">
    <property type="entry name" value="PLPDE_III_AR"/>
    <property type="match status" value="1"/>
</dbReference>
<dbReference type="EC" id="5.1.1.1" evidence="4"/>
<keyword evidence="2 4" id="KW-0663">Pyridoxal phosphate</keyword>
<dbReference type="InterPro" id="IPR000821">
    <property type="entry name" value="Ala_racemase"/>
</dbReference>
<comment type="catalytic activity">
    <reaction evidence="4">
        <text>L-alanine = D-alanine</text>
        <dbReference type="Rhea" id="RHEA:20249"/>
        <dbReference type="ChEBI" id="CHEBI:57416"/>
        <dbReference type="ChEBI" id="CHEBI:57972"/>
        <dbReference type="EC" id="5.1.1.1"/>
    </reaction>
</comment>
<protein>
    <recommendedName>
        <fullName evidence="4">Alanine racemase</fullName>
        <ecNumber evidence="4">5.1.1.1</ecNumber>
    </recommendedName>
</protein>
<reference evidence="9" key="1">
    <citation type="submission" date="2017-02" db="EMBL/GenBank/DDBJ databases">
        <authorList>
            <person name="Varghese N."/>
            <person name="Submissions S."/>
        </authorList>
    </citation>
    <scope>NUCLEOTIDE SEQUENCE [LARGE SCALE GENOMIC DNA]</scope>
    <source>
        <strain evidence="9">9H-4</strain>
    </source>
</reference>
<feature type="active site" description="Proton acceptor; specific for L-alanine" evidence="4">
    <location>
        <position position="260"/>
    </location>
</feature>
<dbReference type="PROSITE" id="PS00395">
    <property type="entry name" value="ALANINE_RACEMASE"/>
    <property type="match status" value="1"/>
</dbReference>
<name>A0A1T4YTV8_9ACTN</name>
<comment type="similarity">
    <text evidence="4">Belongs to the alanine racemase family.</text>
</comment>
<dbReference type="OrthoDB" id="9813814at2"/>
<comment type="pathway">
    <text evidence="4">Amino-acid biosynthesis; D-alanine biosynthesis; D-alanine from L-alanine: step 1/1.</text>
</comment>
<dbReference type="PANTHER" id="PTHR30511">
    <property type="entry name" value="ALANINE RACEMASE"/>
    <property type="match status" value="1"/>
</dbReference>
<dbReference type="Gene3D" id="2.40.37.10">
    <property type="entry name" value="Lyase, Ornithine Decarboxylase, Chain A, domain 1"/>
    <property type="match status" value="1"/>
</dbReference>
<dbReference type="GO" id="GO:0005829">
    <property type="term" value="C:cytosol"/>
    <property type="evidence" value="ECO:0007669"/>
    <property type="project" value="TreeGrafter"/>
</dbReference>
<dbReference type="AlphaFoldDB" id="A0A1T4YTV8"/>
<dbReference type="Gene3D" id="3.20.20.10">
    <property type="entry name" value="Alanine racemase"/>
    <property type="match status" value="1"/>
</dbReference>
<evidence type="ECO:0000256" key="4">
    <source>
        <dbReference type="HAMAP-Rule" id="MF_01201"/>
    </source>
</evidence>
<gene>
    <name evidence="8" type="ORF">SAMN06295964_0863</name>
</gene>
<dbReference type="SUPFAM" id="SSF51419">
    <property type="entry name" value="PLP-binding barrel"/>
    <property type="match status" value="1"/>
</dbReference>
<feature type="binding site" evidence="4 6">
    <location>
        <position position="129"/>
    </location>
    <ligand>
        <name>substrate</name>
    </ligand>
</feature>
<dbReference type="Pfam" id="PF01168">
    <property type="entry name" value="Ala_racemase_N"/>
    <property type="match status" value="1"/>
</dbReference>
<evidence type="ECO:0000256" key="5">
    <source>
        <dbReference type="PIRSR" id="PIRSR600821-50"/>
    </source>
</evidence>
<proteinExistence type="inferred from homology"/>
<dbReference type="SUPFAM" id="SSF50621">
    <property type="entry name" value="Alanine racemase C-terminal domain-like"/>
    <property type="match status" value="1"/>
</dbReference>
<evidence type="ECO:0000259" key="7">
    <source>
        <dbReference type="SMART" id="SM01005"/>
    </source>
</evidence>